<dbReference type="PANTHER" id="PTHR48182">
    <property type="entry name" value="PROTEIN SERAC1"/>
    <property type="match status" value="1"/>
</dbReference>
<dbReference type="SUPFAM" id="SSF53474">
    <property type="entry name" value="alpha/beta-Hydrolases"/>
    <property type="match status" value="1"/>
</dbReference>
<accession>A0AAD9MFH2</accession>
<dbReference type="Gene3D" id="3.40.50.1820">
    <property type="entry name" value="alpha/beta hydrolase"/>
    <property type="match status" value="1"/>
</dbReference>
<name>A0AAD9MFH2_9PEZI</name>
<evidence type="ECO:0000256" key="6">
    <source>
        <dbReference type="ARBA" id="ARBA00023136"/>
    </source>
</evidence>
<comment type="subcellular location">
    <subcellularLocation>
        <location evidence="2">Endoplasmic reticulum</location>
    </subcellularLocation>
    <subcellularLocation>
        <location evidence="3">Membrane</location>
    </subcellularLocation>
    <subcellularLocation>
        <location evidence="1">Mitochondrion</location>
    </subcellularLocation>
</comment>
<evidence type="ECO:0000256" key="5">
    <source>
        <dbReference type="ARBA" id="ARBA00023128"/>
    </source>
</evidence>
<dbReference type="Proteomes" id="UP001217918">
    <property type="component" value="Unassembled WGS sequence"/>
</dbReference>
<evidence type="ECO:0000256" key="4">
    <source>
        <dbReference type="ARBA" id="ARBA00022824"/>
    </source>
</evidence>
<reference evidence="7" key="1">
    <citation type="journal article" date="2023" name="Mol. Plant Microbe Interact.">
        <title>Elucidating the Obligate Nature and Biological Capacity of an Invasive Fungal Corn Pathogen.</title>
        <authorList>
            <person name="MacCready J.S."/>
            <person name="Roggenkamp E.M."/>
            <person name="Gdanetz K."/>
            <person name="Chilvers M.I."/>
        </authorList>
    </citation>
    <scope>NUCLEOTIDE SEQUENCE</scope>
    <source>
        <strain evidence="7">PM02</strain>
    </source>
</reference>
<dbReference type="GO" id="GO:0005739">
    <property type="term" value="C:mitochondrion"/>
    <property type="evidence" value="ECO:0007669"/>
    <property type="project" value="UniProtKB-SubCell"/>
</dbReference>
<gene>
    <name evidence="7" type="ORF">P8C59_008723</name>
</gene>
<evidence type="ECO:0000313" key="8">
    <source>
        <dbReference type="Proteomes" id="UP001217918"/>
    </source>
</evidence>
<dbReference type="AlphaFoldDB" id="A0AAD9MFH2"/>
<evidence type="ECO:0000256" key="3">
    <source>
        <dbReference type="ARBA" id="ARBA00004370"/>
    </source>
</evidence>
<evidence type="ECO:0000313" key="7">
    <source>
        <dbReference type="EMBL" id="KAK2074522.1"/>
    </source>
</evidence>
<dbReference type="GO" id="GO:0016020">
    <property type="term" value="C:membrane"/>
    <property type="evidence" value="ECO:0007669"/>
    <property type="project" value="UniProtKB-SubCell"/>
</dbReference>
<proteinExistence type="predicted"/>
<organism evidence="7 8">
    <name type="scientific">Phyllachora maydis</name>
    <dbReference type="NCBI Taxonomy" id="1825666"/>
    <lineage>
        <taxon>Eukaryota</taxon>
        <taxon>Fungi</taxon>
        <taxon>Dikarya</taxon>
        <taxon>Ascomycota</taxon>
        <taxon>Pezizomycotina</taxon>
        <taxon>Sordariomycetes</taxon>
        <taxon>Sordariomycetidae</taxon>
        <taxon>Phyllachorales</taxon>
        <taxon>Phyllachoraceae</taxon>
        <taxon>Phyllachora</taxon>
    </lineage>
</organism>
<sequence>MGSIAHDDAEAGFAHMDGDVNGPTGYNETTVDIPLPEGHFGFPAPAASESREQPTLKQLAGDAILSPAINRHLPRAAHVWVRQGLRKELVREGLPPSRPLFFIAHSIGGLVVKLALLWARKIQDYRAILLNCHGVSFFATPHRGSSYLTMRHLKESIQTLLRLHRPLPRSLMEELRLGNKTLLSMHDQFVDLTGELRLWTFYETVDSQLSGLGLGLTSEVQFSAPIVSIKSAIMGLRHETVYGVDSDHAHCASFGPDNIRTMTSYLEDLTSAIGKAQKLSVRYMHIPLRLEEQVDVEVTGFYEDPDRDMEPAIRLYITKHHLNDFLLKASSCTVESNFLEAFE</sequence>
<dbReference type="PANTHER" id="PTHR48182:SF2">
    <property type="entry name" value="PROTEIN SERAC1"/>
    <property type="match status" value="1"/>
</dbReference>
<dbReference type="EMBL" id="JAQQPM010000008">
    <property type="protein sequence ID" value="KAK2074522.1"/>
    <property type="molecule type" value="Genomic_DNA"/>
</dbReference>
<keyword evidence="6" id="KW-0472">Membrane</keyword>
<evidence type="ECO:0008006" key="9">
    <source>
        <dbReference type="Google" id="ProtNLM"/>
    </source>
</evidence>
<keyword evidence="8" id="KW-1185">Reference proteome</keyword>
<keyword evidence="4" id="KW-0256">Endoplasmic reticulum</keyword>
<evidence type="ECO:0000256" key="1">
    <source>
        <dbReference type="ARBA" id="ARBA00004173"/>
    </source>
</evidence>
<dbReference type="InterPro" id="IPR052374">
    <property type="entry name" value="SERAC1"/>
</dbReference>
<protein>
    <recommendedName>
        <fullName evidence="9">DUF676 domain-containing protein</fullName>
    </recommendedName>
</protein>
<dbReference type="GO" id="GO:0005783">
    <property type="term" value="C:endoplasmic reticulum"/>
    <property type="evidence" value="ECO:0007669"/>
    <property type="project" value="UniProtKB-SubCell"/>
</dbReference>
<dbReference type="InterPro" id="IPR029058">
    <property type="entry name" value="AB_hydrolase_fold"/>
</dbReference>
<comment type="caution">
    <text evidence="7">The sequence shown here is derived from an EMBL/GenBank/DDBJ whole genome shotgun (WGS) entry which is preliminary data.</text>
</comment>
<evidence type="ECO:0000256" key="2">
    <source>
        <dbReference type="ARBA" id="ARBA00004240"/>
    </source>
</evidence>
<keyword evidence="5" id="KW-0496">Mitochondrion</keyword>